<dbReference type="InterPro" id="IPR036770">
    <property type="entry name" value="Ankyrin_rpt-contain_sf"/>
</dbReference>
<name>A0A5C2SUF4_9APHY</name>
<dbReference type="InterPro" id="IPR002110">
    <property type="entry name" value="Ankyrin_rpt"/>
</dbReference>
<evidence type="ECO:0000256" key="1">
    <source>
        <dbReference type="SAM" id="MobiDB-lite"/>
    </source>
</evidence>
<reference evidence="2" key="1">
    <citation type="journal article" date="2018" name="Genome Biol. Evol.">
        <title>Genomics and development of Lentinus tigrinus, a white-rot wood-decaying mushroom with dimorphic fruiting bodies.</title>
        <authorList>
            <person name="Wu B."/>
            <person name="Xu Z."/>
            <person name="Knudson A."/>
            <person name="Carlson A."/>
            <person name="Chen N."/>
            <person name="Kovaka S."/>
            <person name="LaButti K."/>
            <person name="Lipzen A."/>
            <person name="Pennachio C."/>
            <person name="Riley R."/>
            <person name="Schakwitz W."/>
            <person name="Umezawa K."/>
            <person name="Ohm R.A."/>
            <person name="Grigoriev I.V."/>
            <person name="Nagy L.G."/>
            <person name="Gibbons J."/>
            <person name="Hibbett D."/>
        </authorList>
    </citation>
    <scope>NUCLEOTIDE SEQUENCE [LARGE SCALE GENOMIC DNA]</scope>
    <source>
        <strain evidence="2">ALCF2SS1-6</strain>
    </source>
</reference>
<proteinExistence type="predicted"/>
<feature type="region of interest" description="Disordered" evidence="1">
    <location>
        <begin position="1"/>
        <end position="95"/>
    </location>
</feature>
<evidence type="ECO:0000313" key="2">
    <source>
        <dbReference type="EMBL" id="RPD67038.1"/>
    </source>
</evidence>
<organism evidence="2 3">
    <name type="scientific">Lentinus tigrinus ALCF2SS1-6</name>
    <dbReference type="NCBI Taxonomy" id="1328759"/>
    <lineage>
        <taxon>Eukaryota</taxon>
        <taxon>Fungi</taxon>
        <taxon>Dikarya</taxon>
        <taxon>Basidiomycota</taxon>
        <taxon>Agaricomycotina</taxon>
        <taxon>Agaricomycetes</taxon>
        <taxon>Polyporales</taxon>
        <taxon>Polyporaceae</taxon>
        <taxon>Lentinus</taxon>
    </lineage>
</organism>
<evidence type="ECO:0000313" key="3">
    <source>
        <dbReference type="Proteomes" id="UP000313359"/>
    </source>
</evidence>
<dbReference type="AlphaFoldDB" id="A0A5C2SUF4"/>
<dbReference type="Pfam" id="PF00023">
    <property type="entry name" value="Ank"/>
    <property type="match status" value="1"/>
</dbReference>
<dbReference type="OrthoDB" id="10057496at2759"/>
<dbReference type="Proteomes" id="UP000313359">
    <property type="component" value="Unassembled WGS sequence"/>
</dbReference>
<sequence>MSGGFLAPGHHLTTIQEVNSSTPSPVSNSPPMHDDSDEEEFVYPGFSDTHSPAPEPEQESITQPTPRRAGTPTPEPLVQAQPPQSLAPSKAHPSPAQLEALHAAAASGDLRRVQTEFRKAVRADDVEPFELANDASPRTGLTALHAAASRGWLDIVKWRACFFVSMLPSMCLNGVRL</sequence>
<feature type="compositionally biased region" description="Low complexity" evidence="1">
    <location>
        <begin position="18"/>
        <end position="31"/>
    </location>
</feature>
<dbReference type="EMBL" id="ML122250">
    <property type="protein sequence ID" value="RPD67038.1"/>
    <property type="molecule type" value="Genomic_DNA"/>
</dbReference>
<evidence type="ECO:0008006" key="4">
    <source>
        <dbReference type="Google" id="ProtNLM"/>
    </source>
</evidence>
<dbReference type="STRING" id="1328759.A0A5C2SUF4"/>
<dbReference type="Gene3D" id="1.25.40.20">
    <property type="entry name" value="Ankyrin repeat-containing domain"/>
    <property type="match status" value="1"/>
</dbReference>
<accession>A0A5C2SUF4</accession>
<keyword evidence="3" id="KW-1185">Reference proteome</keyword>
<protein>
    <recommendedName>
        <fullName evidence="4">Ankyrin</fullName>
    </recommendedName>
</protein>
<gene>
    <name evidence="2" type="ORF">L227DRAFT_12080</name>
</gene>